<sequence length="341" mass="36675">MAAAAAVLLVGPGVAAAEPSVLAPSPSAPGVVAPNAAERPSRIVATERHTPQQETVTVYSAAMDRNIPLTVLRPRNTAEPAPVLYLLNGAGGGEDSATWQEKTDYAQFFADKHVNVVTPVGGAFSYYTDWQRDDPVLGRNKWQTFLTRELPPLLDREWGTTGANALAGISMAGTSVLNLAISAPKLYRSVAAYSGCARTSDPLGQAYIRTVVEDRGGADVTNMWGPLDGPGWRANDPYFQADKLRGTKVYLTAGTGLPGQYDNLGARLIQGDPLVLADQLLLGGAIEATVFTCTQQMREALTREGVDTTMLQRPAGTHSWQYWEADLHQTWPSIAADLRRR</sequence>
<keyword evidence="1" id="KW-0732">Signal</keyword>
<keyword evidence="3" id="KW-1185">Reference proteome</keyword>
<feature type="chain" id="PRO_5046005098" evidence="1">
    <location>
        <begin position="18"/>
        <end position="341"/>
    </location>
</feature>
<comment type="caution">
    <text evidence="2">The sequence shown here is derived from an EMBL/GenBank/DDBJ whole genome shotgun (WGS) entry which is preliminary data.</text>
</comment>
<evidence type="ECO:0000313" key="2">
    <source>
        <dbReference type="EMBL" id="MFC0314610.1"/>
    </source>
</evidence>
<dbReference type="EMBL" id="JBHLWV010000016">
    <property type="protein sequence ID" value="MFC0314610.1"/>
    <property type="molecule type" value="Genomic_DNA"/>
</dbReference>
<protein>
    <submittedName>
        <fullName evidence="2">Alpha/beta hydrolase</fullName>
    </submittedName>
</protein>
<accession>A0ABV6H712</accession>
<organism evidence="2 3">
    <name type="scientific">Gordonia phosphorivorans</name>
    <dbReference type="NCBI Taxonomy" id="1056982"/>
    <lineage>
        <taxon>Bacteria</taxon>
        <taxon>Bacillati</taxon>
        <taxon>Actinomycetota</taxon>
        <taxon>Actinomycetes</taxon>
        <taxon>Mycobacteriales</taxon>
        <taxon>Gordoniaceae</taxon>
        <taxon>Gordonia</taxon>
    </lineage>
</organism>
<reference evidence="2 3" key="1">
    <citation type="submission" date="2024-09" db="EMBL/GenBank/DDBJ databases">
        <authorList>
            <person name="Sun Q."/>
            <person name="Mori K."/>
        </authorList>
    </citation>
    <scope>NUCLEOTIDE SEQUENCE [LARGE SCALE GENOMIC DNA]</scope>
    <source>
        <strain evidence="2 3">CCM 7957</strain>
    </source>
</reference>
<evidence type="ECO:0000256" key="1">
    <source>
        <dbReference type="SAM" id="SignalP"/>
    </source>
</evidence>
<dbReference type="InterPro" id="IPR050583">
    <property type="entry name" value="Mycobacterial_A85_antigen"/>
</dbReference>
<feature type="signal peptide" evidence="1">
    <location>
        <begin position="1"/>
        <end position="17"/>
    </location>
</feature>
<name>A0ABV6H712_9ACTN</name>
<keyword evidence="2" id="KW-0378">Hydrolase</keyword>
<dbReference type="InterPro" id="IPR029058">
    <property type="entry name" value="AB_hydrolase_fold"/>
</dbReference>
<evidence type="ECO:0000313" key="3">
    <source>
        <dbReference type="Proteomes" id="UP001589783"/>
    </source>
</evidence>
<dbReference type="Pfam" id="PF00756">
    <property type="entry name" value="Esterase"/>
    <property type="match status" value="1"/>
</dbReference>
<dbReference type="InterPro" id="IPR000801">
    <property type="entry name" value="Esterase-like"/>
</dbReference>
<dbReference type="RefSeq" id="WP_382362967.1">
    <property type="nucleotide sequence ID" value="NZ_JBHLWV010000016.1"/>
</dbReference>
<proteinExistence type="predicted"/>
<dbReference type="PANTHER" id="PTHR48098">
    <property type="entry name" value="ENTEROCHELIN ESTERASE-RELATED"/>
    <property type="match status" value="1"/>
</dbReference>
<dbReference type="PANTHER" id="PTHR48098:SF1">
    <property type="entry name" value="DIACYLGLYCEROL ACYLTRANSFERASE_MYCOLYLTRANSFERASE AG85A"/>
    <property type="match status" value="1"/>
</dbReference>
<dbReference type="GO" id="GO:0016787">
    <property type="term" value="F:hydrolase activity"/>
    <property type="evidence" value="ECO:0007669"/>
    <property type="project" value="UniProtKB-KW"/>
</dbReference>
<dbReference type="Proteomes" id="UP001589783">
    <property type="component" value="Unassembled WGS sequence"/>
</dbReference>
<gene>
    <name evidence="2" type="ORF">ACFFJD_07070</name>
</gene>
<dbReference type="SUPFAM" id="SSF53474">
    <property type="entry name" value="alpha/beta-Hydrolases"/>
    <property type="match status" value="1"/>
</dbReference>
<dbReference type="Gene3D" id="3.40.50.1820">
    <property type="entry name" value="alpha/beta hydrolase"/>
    <property type="match status" value="1"/>
</dbReference>